<name>A0A9P3G4F7_9APHY</name>
<feature type="compositionally biased region" description="Polar residues" evidence="1">
    <location>
        <begin position="267"/>
        <end position="276"/>
    </location>
</feature>
<feature type="region of interest" description="Disordered" evidence="1">
    <location>
        <begin position="267"/>
        <end position="425"/>
    </location>
</feature>
<feature type="compositionally biased region" description="Low complexity" evidence="1">
    <location>
        <begin position="232"/>
        <end position="247"/>
    </location>
</feature>
<proteinExistence type="predicted"/>
<dbReference type="OrthoDB" id="10632727at2759"/>
<keyword evidence="2" id="KW-0812">Transmembrane</keyword>
<reference evidence="3 4" key="1">
    <citation type="submission" date="2021-08" db="EMBL/GenBank/DDBJ databases">
        <title>Draft Genome Sequence of Phanerochaete sordida strain YK-624.</title>
        <authorList>
            <person name="Mori T."/>
            <person name="Dohra H."/>
            <person name="Suzuki T."/>
            <person name="Kawagishi H."/>
            <person name="Hirai H."/>
        </authorList>
    </citation>
    <scope>NUCLEOTIDE SEQUENCE [LARGE SCALE GENOMIC DNA]</scope>
    <source>
        <strain evidence="3 4">YK-624</strain>
    </source>
</reference>
<evidence type="ECO:0000256" key="2">
    <source>
        <dbReference type="SAM" id="Phobius"/>
    </source>
</evidence>
<evidence type="ECO:0000256" key="1">
    <source>
        <dbReference type="SAM" id="MobiDB-lite"/>
    </source>
</evidence>
<dbReference type="EMBL" id="BPQB01000011">
    <property type="protein sequence ID" value="GJE88968.1"/>
    <property type="molecule type" value="Genomic_DNA"/>
</dbReference>
<evidence type="ECO:0000313" key="4">
    <source>
        <dbReference type="Proteomes" id="UP000703269"/>
    </source>
</evidence>
<keyword evidence="4" id="KW-1185">Reference proteome</keyword>
<protein>
    <submittedName>
        <fullName evidence="3">Uncharacterized protein</fullName>
    </submittedName>
</protein>
<feature type="compositionally biased region" description="Polar residues" evidence="1">
    <location>
        <begin position="310"/>
        <end position="319"/>
    </location>
</feature>
<gene>
    <name evidence="3" type="ORF">PsYK624_050560</name>
</gene>
<feature type="compositionally biased region" description="Basic and acidic residues" evidence="1">
    <location>
        <begin position="341"/>
        <end position="358"/>
    </location>
</feature>
<feature type="region of interest" description="Disordered" evidence="1">
    <location>
        <begin position="223"/>
        <end position="247"/>
    </location>
</feature>
<organism evidence="3 4">
    <name type="scientific">Phanerochaete sordida</name>
    <dbReference type="NCBI Taxonomy" id="48140"/>
    <lineage>
        <taxon>Eukaryota</taxon>
        <taxon>Fungi</taxon>
        <taxon>Dikarya</taxon>
        <taxon>Basidiomycota</taxon>
        <taxon>Agaricomycotina</taxon>
        <taxon>Agaricomycetes</taxon>
        <taxon>Polyporales</taxon>
        <taxon>Phanerochaetaceae</taxon>
        <taxon>Phanerochaete</taxon>
    </lineage>
</organism>
<feature type="transmembrane region" description="Helical" evidence="2">
    <location>
        <begin position="36"/>
        <end position="57"/>
    </location>
</feature>
<accession>A0A9P3G4F7</accession>
<evidence type="ECO:0000313" key="3">
    <source>
        <dbReference type="EMBL" id="GJE88968.1"/>
    </source>
</evidence>
<dbReference type="Proteomes" id="UP000703269">
    <property type="component" value="Unassembled WGS sequence"/>
</dbReference>
<sequence length="425" mass="45561">MAPASAPTPTPTDAQNVNMQSIHATLQQFHAQSPQLFWLVVCVFSFSFGLTVICVCYKIGMILWKGPNWNADPRLIPPLRKLKAYPPRLASRSNSTLARSETGRWKKQLLEDDRKLFVAPPEERKLATISRRSWTQSLLAHGSLLAYRNSGEEIWLGDHLEQCKTEGVHGLVSPLTPLSEKETIAAPAPCLVKGTGVACASIPKPALPDANVGHVDKRASLTSQASAYSQDSPLSSPVSPNSSVPSIIVESCDSPSHLTPSSLTSLQVLTPDTSSPPRAHAGSLLGETSEQELLRVPHGAPRTRPRKPSFASSRGTSHVTGRRFTLAAPPPRKSSRKGHLGRAEHDTNAELGSPEHKAPGHRVAASTSGVGRGRGKENSAAPGYSTGPMGFPRGPARDRGFEAPRMPLATRTPQGTAAESVPWLF</sequence>
<comment type="caution">
    <text evidence="3">The sequence shown here is derived from an EMBL/GenBank/DDBJ whole genome shotgun (WGS) entry which is preliminary data.</text>
</comment>
<keyword evidence="2" id="KW-0472">Membrane</keyword>
<keyword evidence="2" id="KW-1133">Transmembrane helix</keyword>
<dbReference type="AlphaFoldDB" id="A0A9P3G4F7"/>